<reference evidence="1 2" key="1">
    <citation type="submission" date="2010-10" db="EMBL/GenBank/DDBJ databases">
        <authorList>
            <consortium name="The Broad Institute Genome Sequencing Platform"/>
            <person name="Ward D."/>
            <person name="Earl A."/>
            <person name="Feldgarden M."/>
            <person name="Young S.K."/>
            <person name="Gargeya S."/>
            <person name="Zeng Q."/>
            <person name="Alvarado L."/>
            <person name="Berlin A."/>
            <person name="Bochicchio J."/>
            <person name="Chapman S.B."/>
            <person name="Chen Z."/>
            <person name="Freedman E."/>
            <person name="Gellesch M."/>
            <person name="Goldberg J."/>
            <person name="Griggs A."/>
            <person name="Gujja S."/>
            <person name="Heilman E."/>
            <person name="Heiman D."/>
            <person name="Howarth C."/>
            <person name="Mehta T."/>
            <person name="Neiman D."/>
            <person name="Pearson M."/>
            <person name="Roberts A."/>
            <person name="Saif S."/>
            <person name="Shea T."/>
            <person name="Shenoy N."/>
            <person name="Sisk P."/>
            <person name="Stolte C."/>
            <person name="Sykes S."/>
            <person name="White J."/>
            <person name="Yandava C."/>
            <person name="Allen-Vercoe E."/>
            <person name="Sibley C."/>
            <person name="Ambrose C.E."/>
            <person name="Strauss J."/>
            <person name="Daigneault M."/>
            <person name="Haas B."/>
            <person name="Nusbaum C."/>
            <person name="Birren B."/>
        </authorList>
    </citation>
    <scope>NUCLEOTIDE SEQUENCE [LARGE SCALE GENOMIC DNA]</scope>
    <source>
        <strain evidence="1 2">3_1_6</strain>
    </source>
</reference>
<organism evidence="1 2">
    <name type="scientific">Bilophila wadsworthia (strain 3_1_6)</name>
    <dbReference type="NCBI Taxonomy" id="563192"/>
    <lineage>
        <taxon>Bacteria</taxon>
        <taxon>Pseudomonadati</taxon>
        <taxon>Thermodesulfobacteriota</taxon>
        <taxon>Desulfovibrionia</taxon>
        <taxon>Desulfovibrionales</taxon>
        <taxon>Desulfovibrionaceae</taxon>
        <taxon>Bilophila</taxon>
    </lineage>
</organism>
<sequence length="85" mass="9435">MKYSEAIAEILLSNGEEYEQARKVIAGNLDNLAEVFGPRIRELSQFRTQLDIEAVQQMQAAGMDQGQAVLLRASTNMALANMFSK</sequence>
<dbReference type="STRING" id="563192.HMPREF0179_00402"/>
<dbReference type="RefSeq" id="WP_005024584.1">
    <property type="nucleotide sequence ID" value="NZ_KE150239.1"/>
</dbReference>
<name>E5Y2J1_BILW3</name>
<keyword evidence="2" id="KW-1185">Reference proteome</keyword>
<dbReference type="EMBL" id="ADCP02000002">
    <property type="protein sequence ID" value="EFV45781.1"/>
    <property type="molecule type" value="Genomic_DNA"/>
</dbReference>
<evidence type="ECO:0000313" key="2">
    <source>
        <dbReference type="Proteomes" id="UP000006034"/>
    </source>
</evidence>
<proteinExistence type="predicted"/>
<reference evidence="1 2" key="2">
    <citation type="submission" date="2013-04" db="EMBL/GenBank/DDBJ databases">
        <title>The Genome Sequence of Bilophila wadsworthia 3_1_6.</title>
        <authorList>
            <consortium name="The Broad Institute Genomics Platform"/>
            <person name="Earl A."/>
            <person name="Ward D."/>
            <person name="Feldgarden M."/>
            <person name="Gevers D."/>
            <person name="Sibley C."/>
            <person name="Strauss J."/>
            <person name="Allen-Vercoe E."/>
            <person name="Walker B."/>
            <person name="Young S."/>
            <person name="Zeng Q."/>
            <person name="Gargeya S."/>
            <person name="Fitzgerald M."/>
            <person name="Haas B."/>
            <person name="Abouelleil A."/>
            <person name="Allen A.W."/>
            <person name="Alvarado L."/>
            <person name="Arachchi H.M."/>
            <person name="Berlin A.M."/>
            <person name="Chapman S.B."/>
            <person name="Gainer-Dewar J."/>
            <person name="Goldberg J."/>
            <person name="Griggs A."/>
            <person name="Gujja S."/>
            <person name="Hansen M."/>
            <person name="Howarth C."/>
            <person name="Imamovic A."/>
            <person name="Ireland A."/>
            <person name="Larimer J."/>
            <person name="McCowan C."/>
            <person name="Murphy C."/>
            <person name="Pearson M."/>
            <person name="Poon T.W."/>
            <person name="Priest M."/>
            <person name="Roberts A."/>
            <person name="Saif S."/>
            <person name="Shea T."/>
            <person name="Sisk P."/>
            <person name="Sykes S."/>
            <person name="Wortman J."/>
            <person name="Nusbaum C."/>
            <person name="Birren B."/>
        </authorList>
    </citation>
    <scope>NUCLEOTIDE SEQUENCE [LARGE SCALE GENOMIC DNA]</scope>
    <source>
        <strain evidence="1 2">3_1_6</strain>
    </source>
</reference>
<dbReference type="AlphaFoldDB" id="E5Y2J1"/>
<accession>E5Y2J1</accession>
<evidence type="ECO:0000313" key="1">
    <source>
        <dbReference type="EMBL" id="EFV45781.1"/>
    </source>
</evidence>
<dbReference type="GeneID" id="78086821"/>
<protein>
    <submittedName>
        <fullName evidence="1">Uncharacterized protein</fullName>
    </submittedName>
</protein>
<dbReference type="Proteomes" id="UP000006034">
    <property type="component" value="Unassembled WGS sequence"/>
</dbReference>
<gene>
    <name evidence="1" type="ORF">HMPREF0179_00402</name>
</gene>
<comment type="caution">
    <text evidence="1">The sequence shown here is derived from an EMBL/GenBank/DDBJ whole genome shotgun (WGS) entry which is preliminary data.</text>
</comment>
<dbReference type="HOGENOM" id="CLU_2506090_0_0_7"/>